<dbReference type="AlphaFoldDB" id="Q1IMY6"/>
<reference evidence="2 3" key="1">
    <citation type="journal article" date="2009" name="Appl. Environ. Microbiol.">
        <title>Three genomes from the phylum Acidobacteria provide insight into the lifestyles of these microorganisms in soils.</title>
        <authorList>
            <person name="Ward N.L."/>
            <person name="Challacombe J.F."/>
            <person name="Janssen P.H."/>
            <person name="Henrissat B."/>
            <person name="Coutinho P.M."/>
            <person name="Wu M."/>
            <person name="Xie G."/>
            <person name="Haft D.H."/>
            <person name="Sait M."/>
            <person name="Badger J."/>
            <person name="Barabote R.D."/>
            <person name="Bradley B."/>
            <person name="Brettin T.S."/>
            <person name="Brinkac L.M."/>
            <person name="Bruce D."/>
            <person name="Creasy T."/>
            <person name="Daugherty S.C."/>
            <person name="Davidsen T.M."/>
            <person name="DeBoy R.T."/>
            <person name="Detter J.C."/>
            <person name="Dodson R.J."/>
            <person name="Durkin A.S."/>
            <person name="Ganapathy A."/>
            <person name="Gwinn-Giglio M."/>
            <person name="Han C.S."/>
            <person name="Khouri H."/>
            <person name="Kiss H."/>
            <person name="Kothari S.P."/>
            <person name="Madupu R."/>
            <person name="Nelson K.E."/>
            <person name="Nelson W.C."/>
            <person name="Paulsen I."/>
            <person name="Penn K."/>
            <person name="Ren Q."/>
            <person name="Rosovitz M.J."/>
            <person name="Selengut J.D."/>
            <person name="Shrivastava S."/>
            <person name="Sullivan S.A."/>
            <person name="Tapia R."/>
            <person name="Thompson L.S."/>
            <person name="Watkins K.L."/>
            <person name="Yang Q."/>
            <person name="Yu C."/>
            <person name="Zafar N."/>
            <person name="Zhou L."/>
            <person name="Kuske C.R."/>
        </authorList>
    </citation>
    <scope>NUCLEOTIDE SEQUENCE [LARGE SCALE GENOMIC DNA]</scope>
    <source>
        <strain evidence="2 3">Ellin345</strain>
    </source>
</reference>
<dbReference type="SUPFAM" id="SSF51445">
    <property type="entry name" value="(Trans)glycosidases"/>
    <property type="match status" value="1"/>
</dbReference>
<dbReference type="InterPro" id="IPR017853">
    <property type="entry name" value="GH"/>
</dbReference>
<keyword evidence="3" id="KW-1185">Reference proteome</keyword>
<dbReference type="Gene3D" id="3.30.1590.10">
    <property type="entry name" value="Maltooligosyl trehalose synthase, domain 2"/>
    <property type="match status" value="1"/>
</dbReference>
<dbReference type="KEGG" id="aba:Acid345_2763"/>
<evidence type="ECO:0000313" key="3">
    <source>
        <dbReference type="Proteomes" id="UP000002432"/>
    </source>
</evidence>
<keyword evidence="2" id="KW-0413">Isomerase</keyword>
<dbReference type="GO" id="GO:0030980">
    <property type="term" value="P:alpha-glucan catabolic process"/>
    <property type="evidence" value="ECO:0007669"/>
    <property type="project" value="TreeGrafter"/>
</dbReference>
<evidence type="ECO:0000259" key="1">
    <source>
        <dbReference type="SMART" id="SM00642"/>
    </source>
</evidence>
<dbReference type="eggNOG" id="COG3280">
    <property type="taxonomic scope" value="Bacteria"/>
</dbReference>
<dbReference type="PANTHER" id="PTHR10357:SF216">
    <property type="entry name" value="MALTOOLIGOSYL TREHALOSE SYNTHASE-RELATED"/>
    <property type="match status" value="1"/>
</dbReference>
<gene>
    <name evidence="2" type="ordered locus">Acid345_2763</name>
</gene>
<dbReference type="EMBL" id="CP000360">
    <property type="protein sequence ID" value="ABF41764.1"/>
    <property type="molecule type" value="Genomic_DNA"/>
</dbReference>
<dbReference type="OrthoDB" id="9805159at2"/>
<organism evidence="2 3">
    <name type="scientific">Koribacter versatilis (strain Ellin345)</name>
    <dbReference type="NCBI Taxonomy" id="204669"/>
    <lineage>
        <taxon>Bacteria</taxon>
        <taxon>Pseudomonadati</taxon>
        <taxon>Acidobacteriota</taxon>
        <taxon>Terriglobia</taxon>
        <taxon>Terriglobales</taxon>
        <taxon>Candidatus Korobacteraceae</taxon>
        <taxon>Candidatus Korobacter</taxon>
    </lineage>
</organism>
<dbReference type="HOGENOM" id="CLU_005045_1_0_0"/>
<dbReference type="PANTHER" id="PTHR10357">
    <property type="entry name" value="ALPHA-AMYLASE FAMILY MEMBER"/>
    <property type="match status" value="1"/>
</dbReference>
<dbReference type="InterPro" id="IPR012767">
    <property type="entry name" value="Trehalose_TreY"/>
</dbReference>
<dbReference type="STRING" id="204669.Acid345_2763"/>
<dbReference type="Pfam" id="PF00128">
    <property type="entry name" value="Alpha-amylase"/>
    <property type="match status" value="1"/>
</dbReference>
<dbReference type="Gene3D" id="1.10.150.200">
    <property type="entry name" value="Maltooligosyl trehalose synthase, domain 3"/>
    <property type="match status" value="1"/>
</dbReference>
<sequence length="1007" mass="114719">MRSSPTIFAEQKSALAECMERIAAGKRQLRPTSTYRLQFHSNFRFTDAEQLIGYLHELGISHCYASPILKARAGSTHGYDITDHNSLNPEIGTEEEFHQLSTKLKEHGIGFILDVVPNHMGVGTGENRWWQDVLENGRASEFADYFDIDWNPLKPELRNKLLLPILGNYYGDELEAARIKLSLHDGLIVFLYYERVLPVDPQTIPMIYGALGDLRQRQGHRMPELIAVLEELRGYPPNWTEDHDLVLTRQRGLPNVVERLSELIAGSESVRQATEDAMAILNGEVGDTRSFDGLHRLLEAQAYRLAFWRVSGEEINYRRFFDINDLVAIRMENPRVFADTHRLIRKLLANGDVTGLRLDHPDGLFNPLQYFVRAQMLYTASQCNGATPEGELAENGIEREIQSAFGQRDWGGPSAPLYLLVEKILEPGEHLPVEWPVDGTVGYDFANLVNGVLIDPAGEKPLTQLYHRVLERTVDIDDLIYDSKKLIMDTALASEINVLTHMLDDISGRDRRARDYTRNVLSDAIRETIACFPVYRTYIDERGNMNARDREQIDKAIVTAKRRNEGMAAGVFDFLRDILLLEGNDGGERIHGYRKMLYFTLKFQQLTGPVMAKGLEDTTFYVYNRFISLNEVGGSPETFGTSLLQFHRANAARAGTWAASMLSTSTHDTKRSEDVRARLNVLSEMPREWSTHVMRFRRVNKPKKLQLSDGRVPPDANEEYLLYQTLLGAWPLEGIGDPDCRESFVHRIQEYMTKAIHEAKVNLSWVNQNPDYTEALQEFVASILEPGSVRRPNQFLSYMDQLLPQVQFFGAINSLSQTLIKLTAPGVPDIYQGQEMWDFSLVDPDNRRPVDFEARKRAVSDLNHFADAESELCRTLLENWRDGHIKLWTVMQSLRLRQQERELFMEGSYTPLSASYLHEKHVIAYARTLNGRHAIAVAPRLSCTLMKGIVQPPIGRAWDRGYLEIPPEITGTFRNVFTGETVSIGREQRLLCSEIFRSFPVALLVSA</sequence>
<name>Q1IMY6_KORVE</name>
<dbReference type="EC" id="5.4.99.15" evidence="2"/>
<dbReference type="RefSeq" id="WP_011523565.1">
    <property type="nucleotide sequence ID" value="NC_008009.1"/>
</dbReference>
<dbReference type="Gene3D" id="3.20.20.80">
    <property type="entry name" value="Glycosidases"/>
    <property type="match status" value="3"/>
</dbReference>
<dbReference type="SMART" id="SM00642">
    <property type="entry name" value="Aamy"/>
    <property type="match status" value="1"/>
</dbReference>
<dbReference type="GO" id="GO:0005992">
    <property type="term" value="P:trehalose biosynthetic process"/>
    <property type="evidence" value="ECO:0007669"/>
    <property type="project" value="TreeGrafter"/>
</dbReference>
<dbReference type="NCBIfam" id="TIGR02401">
    <property type="entry name" value="trehalose_TreY"/>
    <property type="match status" value="1"/>
</dbReference>
<dbReference type="Proteomes" id="UP000002432">
    <property type="component" value="Chromosome"/>
</dbReference>
<feature type="domain" description="Glycosyl hydrolase family 13 catalytic" evidence="1">
    <location>
        <begin position="44"/>
        <end position="866"/>
    </location>
</feature>
<dbReference type="CDD" id="cd11336">
    <property type="entry name" value="AmyAc_MTSase"/>
    <property type="match status" value="1"/>
</dbReference>
<accession>Q1IMY6</accession>
<dbReference type="EnsemblBacteria" id="ABF41764">
    <property type="protein sequence ID" value="ABF41764"/>
    <property type="gene ID" value="Acid345_2763"/>
</dbReference>
<protein>
    <submittedName>
        <fullName evidence="2">Maltooligosyl trehalose synthase</fullName>
        <ecNumber evidence="2">5.4.99.15</ecNumber>
    </submittedName>
</protein>
<evidence type="ECO:0000313" key="2">
    <source>
        <dbReference type="EMBL" id="ABF41764.1"/>
    </source>
</evidence>
<dbReference type="CAZy" id="GH13">
    <property type="family name" value="Glycoside Hydrolase Family 13"/>
</dbReference>
<dbReference type="InterPro" id="IPR006047">
    <property type="entry name" value="GH13_cat_dom"/>
</dbReference>
<proteinExistence type="predicted"/>
<dbReference type="GO" id="GO:0047470">
    <property type="term" value="F:(1,4)-alpha-D-glucan 1-alpha-D-glucosylmutase activity"/>
    <property type="evidence" value="ECO:0007669"/>
    <property type="project" value="UniProtKB-EC"/>
</dbReference>